<feature type="compositionally biased region" description="Polar residues" evidence="1">
    <location>
        <begin position="782"/>
        <end position="791"/>
    </location>
</feature>
<organism evidence="2 3">
    <name type="scientific">Halomicrobium zhouii</name>
    <dbReference type="NCBI Taxonomy" id="767519"/>
    <lineage>
        <taxon>Archaea</taxon>
        <taxon>Methanobacteriati</taxon>
        <taxon>Methanobacteriota</taxon>
        <taxon>Stenosarchaea group</taxon>
        <taxon>Halobacteria</taxon>
        <taxon>Halobacteriales</taxon>
        <taxon>Haloarculaceae</taxon>
        <taxon>Halomicrobium</taxon>
    </lineage>
</organism>
<gene>
    <name evidence="2" type="ORF">SAMN05216559_2387</name>
</gene>
<feature type="region of interest" description="Disordered" evidence="1">
    <location>
        <begin position="339"/>
        <end position="368"/>
    </location>
</feature>
<evidence type="ECO:0000256" key="1">
    <source>
        <dbReference type="SAM" id="MobiDB-lite"/>
    </source>
</evidence>
<name>A0A1I6LAY0_9EURY</name>
<reference evidence="2 3" key="1">
    <citation type="submission" date="2016-10" db="EMBL/GenBank/DDBJ databases">
        <authorList>
            <person name="de Groot N.N."/>
        </authorList>
    </citation>
    <scope>NUCLEOTIDE SEQUENCE [LARGE SCALE GENOMIC DNA]</scope>
    <source>
        <strain evidence="2 3">CGMCC 1.10457</strain>
    </source>
</reference>
<evidence type="ECO:0000313" key="2">
    <source>
        <dbReference type="EMBL" id="SFS00642.1"/>
    </source>
</evidence>
<dbReference type="EMBL" id="FOZK01000002">
    <property type="protein sequence ID" value="SFS00642.1"/>
    <property type="molecule type" value="Genomic_DNA"/>
</dbReference>
<dbReference type="Pfam" id="PF24152">
    <property type="entry name" value="DUF7405"/>
    <property type="match status" value="1"/>
</dbReference>
<feature type="region of interest" description="Disordered" evidence="1">
    <location>
        <begin position="566"/>
        <end position="792"/>
    </location>
</feature>
<dbReference type="Proteomes" id="UP000199062">
    <property type="component" value="Unassembled WGS sequence"/>
</dbReference>
<dbReference type="InterPro" id="IPR055828">
    <property type="entry name" value="DUF7405"/>
</dbReference>
<dbReference type="AlphaFoldDB" id="A0A1I6LAY0"/>
<feature type="compositionally biased region" description="Basic and acidic residues" evidence="1">
    <location>
        <begin position="691"/>
        <end position="708"/>
    </location>
</feature>
<accession>A0A1I6LAY0</accession>
<evidence type="ECO:0000313" key="3">
    <source>
        <dbReference type="Proteomes" id="UP000199062"/>
    </source>
</evidence>
<feature type="compositionally biased region" description="Low complexity" evidence="1">
    <location>
        <begin position="714"/>
        <end position="781"/>
    </location>
</feature>
<proteinExistence type="predicted"/>
<feature type="compositionally biased region" description="Acidic residues" evidence="1">
    <location>
        <begin position="589"/>
        <end position="599"/>
    </location>
</feature>
<protein>
    <submittedName>
        <fullName evidence="2">Uncharacterized protein</fullName>
    </submittedName>
</protein>
<feature type="compositionally biased region" description="Basic and acidic residues" evidence="1">
    <location>
        <begin position="600"/>
        <end position="622"/>
    </location>
</feature>
<keyword evidence="3" id="KW-1185">Reference proteome</keyword>
<feature type="compositionally biased region" description="Gly residues" evidence="1">
    <location>
        <begin position="663"/>
        <end position="677"/>
    </location>
</feature>
<dbReference type="STRING" id="767519.SAMN05216559_2387"/>
<sequence>MYFSHIHIQRKLKGDGRYCLFAMPCRHASPERHGSGPHDSQRGIERREFVKSALAIGGASALSAVTGFTEFTGTASAQRSASVADRDNRQHAWTAYLDTDARGLAVPPRHHVLLFMNYQKNGEPSATDRLEMETALRQLEEAFEWSNDGLLFTTNYSPEYFGRFNDDVPPGVDLRPHQDVIDAIIVGDEDPTPEPFEILLDLASDNVANLLAAEEALWGERDELNGVTIDATFEGIFDRPTEFPARRTGFVGGGLPREEFGDENISAEAPLSMGFQSVFEDNIPSEDDVSMVHDQRLGADSPMPPGVFAQGSIQHVSNLSIDLDSWYDQPHEERVERMYSPHHSPDDVGETGNELGRTSGVDGLPMRDVNADDDVARRAQADAEERGVVGHEQKLARARFDLSRRDTDGESDGGHDTTILRRDFNTADIGKSGLHFLALMRFNGYMVYVRQAMNGVEFSADESIPNDGEDAINHDAVDIDVEDDGFLAFITALRRGNYLVPPLTLRSLPPANATEATLEVKSVDGDASTGTIDTTAGTVDVTVTADGEASLDPAAARRIRFGPIEAVNRGGGAAPDSVGDGDGSRDQEGTEEQSPDGDGTDERDGTDGHDGGGHGGGGDDHYPPWTWWTDGHDEMGSQASVFGTHGWDDDGWSWWWEDDDGGDGNGGDGGDGSGGGDSGDDDEVGWIWWWDDGRTDRDDGDEDGHGDTTETETDTATATQTATGGDGATETDQSTETTTAGETTTDSETATDSGTATENATATETPTETASETETGTATETPSDGSGTASLQFDVDAAGFGADTETAKLLWIDEDGLPVEATTSVTVGTDGQGG</sequence>